<gene>
    <name evidence="2" type="ORF">SLU01_20010</name>
</gene>
<dbReference type="InterPro" id="IPR001608">
    <property type="entry name" value="Ala_racemase_N"/>
</dbReference>
<keyword evidence="3" id="KW-1185">Reference proteome</keyword>
<dbReference type="GO" id="GO:0036088">
    <property type="term" value="P:D-serine catabolic process"/>
    <property type="evidence" value="ECO:0007669"/>
    <property type="project" value="TreeGrafter"/>
</dbReference>
<organism evidence="2 3">
    <name type="scientific">Sporosarcina luteola</name>
    <dbReference type="NCBI Taxonomy" id="582850"/>
    <lineage>
        <taxon>Bacteria</taxon>
        <taxon>Bacillati</taxon>
        <taxon>Bacillota</taxon>
        <taxon>Bacilli</taxon>
        <taxon>Bacillales</taxon>
        <taxon>Caryophanaceae</taxon>
        <taxon>Sporosarcina</taxon>
    </lineage>
</organism>
<dbReference type="PANTHER" id="PTHR28004">
    <property type="entry name" value="ZGC:162816-RELATED"/>
    <property type="match status" value="1"/>
</dbReference>
<dbReference type="InterPro" id="IPR029066">
    <property type="entry name" value="PLP-binding_barrel"/>
</dbReference>
<name>A0A511Z8B0_9BACL</name>
<dbReference type="AlphaFoldDB" id="A0A511Z8B0"/>
<proteinExistence type="predicted"/>
<evidence type="ECO:0000313" key="2">
    <source>
        <dbReference type="EMBL" id="GEN83689.1"/>
    </source>
</evidence>
<comment type="caution">
    <text evidence="2">The sequence shown here is derived from an EMBL/GenBank/DDBJ whole genome shotgun (WGS) entry which is preliminary data.</text>
</comment>
<dbReference type="EMBL" id="BJYL01000025">
    <property type="protein sequence ID" value="GEN83689.1"/>
    <property type="molecule type" value="Genomic_DNA"/>
</dbReference>
<dbReference type="Pfam" id="PF01168">
    <property type="entry name" value="Ala_racemase_N"/>
    <property type="match status" value="1"/>
</dbReference>
<reference evidence="2 3" key="1">
    <citation type="submission" date="2019-07" db="EMBL/GenBank/DDBJ databases">
        <title>Whole genome shotgun sequence of Sporosarcina luteola NBRC 105378.</title>
        <authorList>
            <person name="Hosoyama A."/>
            <person name="Uohara A."/>
            <person name="Ohji S."/>
            <person name="Ichikawa N."/>
        </authorList>
    </citation>
    <scope>NUCLEOTIDE SEQUENCE [LARGE SCALE GENOMIC DNA]</scope>
    <source>
        <strain evidence="2 3">NBRC 105378</strain>
    </source>
</reference>
<evidence type="ECO:0000313" key="3">
    <source>
        <dbReference type="Proteomes" id="UP000321901"/>
    </source>
</evidence>
<sequence length="390" mass="43642">MNAALNAYASIARPFACIDLDAMDWNISMVNKLAGSKKIRIATKSVRSVELMQYIAERLPNFNGWMTYDCTETLFLLEKGFDHLLLGYPQMERESVLLLLPYIENGSKVVFMVDCEEQWKFLNDIGEKSSVKLEICIDLNMSDDLKWIYFGTRRSSLKSLKDVEMLLQKCNGFSSTELVGVMGYEAQIAGVPDRPNVKWQGPVIRRLKKSSTKKVGAYRKAAVEMIRQTCQTLRFVNGGGSGSLDFTPQAEEVTEVTVGSAFYFPSLFSRYDETPFKPATAFALKVTRKPTDGFIVCHGGGYIASGASGNDKAPVPIWPANLALLRDEGAGEVQTPLADKDRKLQIGDTVFFRHAKAGELCERFTELHARRGERYVKSYKTYRGEGGCFL</sequence>
<dbReference type="Proteomes" id="UP000321901">
    <property type="component" value="Unassembled WGS sequence"/>
</dbReference>
<dbReference type="Gene3D" id="3.20.20.10">
    <property type="entry name" value="Alanine racemase"/>
    <property type="match status" value="1"/>
</dbReference>
<dbReference type="RefSeq" id="WP_246110950.1">
    <property type="nucleotide sequence ID" value="NZ_BJYL01000025.1"/>
</dbReference>
<accession>A0A511Z8B0</accession>
<dbReference type="GO" id="GO:0008721">
    <property type="term" value="F:D-serine ammonia-lyase activity"/>
    <property type="evidence" value="ECO:0007669"/>
    <property type="project" value="TreeGrafter"/>
</dbReference>
<dbReference type="InterPro" id="IPR051466">
    <property type="entry name" value="D-amino_acid_metab_enzyme"/>
</dbReference>
<dbReference type="PANTHER" id="PTHR28004:SF2">
    <property type="entry name" value="D-SERINE DEHYDRATASE"/>
    <property type="match status" value="1"/>
</dbReference>
<dbReference type="SUPFAM" id="SSF51419">
    <property type="entry name" value="PLP-binding barrel"/>
    <property type="match status" value="1"/>
</dbReference>
<feature type="domain" description="Alanine racemase N-terminal" evidence="1">
    <location>
        <begin position="18"/>
        <end position="264"/>
    </location>
</feature>
<evidence type="ECO:0000259" key="1">
    <source>
        <dbReference type="Pfam" id="PF01168"/>
    </source>
</evidence>
<protein>
    <submittedName>
        <fullName evidence="2">Amino acid aldolase</fullName>
    </submittedName>
</protein>